<evidence type="ECO:0000313" key="6">
    <source>
        <dbReference type="Proteomes" id="UP000663829"/>
    </source>
</evidence>
<evidence type="ECO:0000313" key="4">
    <source>
        <dbReference type="EMBL" id="CAF4148722.1"/>
    </source>
</evidence>
<evidence type="ECO:0000313" key="2">
    <source>
        <dbReference type="EMBL" id="CAF1337490.1"/>
    </source>
</evidence>
<protein>
    <submittedName>
        <fullName evidence="3">Uncharacterized protein</fullName>
    </submittedName>
</protein>
<dbReference type="EMBL" id="CAJNOK010021774">
    <property type="protein sequence ID" value="CAF1337490.1"/>
    <property type="molecule type" value="Genomic_DNA"/>
</dbReference>
<dbReference type="EMBL" id="CAJOBC010090306">
    <property type="protein sequence ID" value="CAF4389584.1"/>
    <property type="molecule type" value="Genomic_DNA"/>
</dbReference>
<reference evidence="3" key="1">
    <citation type="submission" date="2021-02" db="EMBL/GenBank/DDBJ databases">
        <authorList>
            <person name="Nowell W R."/>
        </authorList>
    </citation>
    <scope>NUCLEOTIDE SEQUENCE</scope>
</reference>
<dbReference type="Proteomes" id="UP000677228">
    <property type="component" value="Unassembled WGS sequence"/>
</dbReference>
<feature type="compositionally biased region" description="Polar residues" evidence="1">
    <location>
        <begin position="76"/>
        <end position="91"/>
    </location>
</feature>
<organism evidence="3 6">
    <name type="scientific">Didymodactylos carnosus</name>
    <dbReference type="NCBI Taxonomy" id="1234261"/>
    <lineage>
        <taxon>Eukaryota</taxon>
        <taxon>Metazoa</taxon>
        <taxon>Spiralia</taxon>
        <taxon>Gnathifera</taxon>
        <taxon>Rotifera</taxon>
        <taxon>Eurotatoria</taxon>
        <taxon>Bdelloidea</taxon>
        <taxon>Philodinida</taxon>
        <taxon>Philodinidae</taxon>
        <taxon>Didymodactylos</taxon>
    </lineage>
</organism>
<gene>
    <name evidence="3" type="ORF">GPM918_LOCUS38013</name>
    <name evidence="2" type="ORF">OVA965_LOCUS30183</name>
    <name evidence="5" type="ORF">SRO942_LOCUS38807</name>
    <name evidence="4" type="ORF">TMI583_LOCUS30977</name>
</gene>
<dbReference type="Proteomes" id="UP000682733">
    <property type="component" value="Unassembled WGS sequence"/>
</dbReference>
<comment type="caution">
    <text evidence="3">The sequence shown here is derived from an EMBL/GenBank/DDBJ whole genome shotgun (WGS) entry which is preliminary data.</text>
</comment>
<accession>A0A815V272</accession>
<dbReference type="Proteomes" id="UP000663829">
    <property type="component" value="Unassembled WGS sequence"/>
</dbReference>
<evidence type="ECO:0000313" key="5">
    <source>
        <dbReference type="EMBL" id="CAF4389584.1"/>
    </source>
</evidence>
<dbReference type="EMBL" id="CAJNOQ010024723">
    <property type="protein sequence ID" value="CAF1530367.1"/>
    <property type="molecule type" value="Genomic_DNA"/>
</dbReference>
<feature type="region of interest" description="Disordered" evidence="1">
    <location>
        <begin position="33"/>
        <end position="62"/>
    </location>
</feature>
<sequence length="196" mass="22438">METIQQTLDQNNFFIQQHESSTNTLKTRVDQIDSKQRLLPPSLYGPSRGQNRSNNDHLNDSYDTLFNTSTVFNNDTSSFNIPSTQSPNGRQHASIDRRPNKQGGKKPPIVNKGRKTYHAVLGGSLIKWVDKRQLQSKNKIIDIRTIRGITIEEMTEKVWDYEFDDELNDCKSAIVVVGTVNLDMNPQNTYLKKQNI</sequence>
<proteinExistence type="predicted"/>
<dbReference type="EMBL" id="CAJOBA010043396">
    <property type="protein sequence ID" value="CAF4148722.1"/>
    <property type="molecule type" value="Genomic_DNA"/>
</dbReference>
<dbReference type="AlphaFoldDB" id="A0A815V272"/>
<feature type="region of interest" description="Disordered" evidence="1">
    <location>
        <begin position="76"/>
        <end position="111"/>
    </location>
</feature>
<evidence type="ECO:0000256" key="1">
    <source>
        <dbReference type="SAM" id="MobiDB-lite"/>
    </source>
</evidence>
<name>A0A815V272_9BILA</name>
<dbReference type="Proteomes" id="UP000681722">
    <property type="component" value="Unassembled WGS sequence"/>
</dbReference>
<keyword evidence="6" id="KW-1185">Reference proteome</keyword>
<evidence type="ECO:0000313" key="3">
    <source>
        <dbReference type="EMBL" id="CAF1530367.1"/>
    </source>
</evidence>